<name>A0A937W110_UNCTE</name>
<evidence type="ECO:0000313" key="2">
    <source>
        <dbReference type="Proteomes" id="UP000712673"/>
    </source>
</evidence>
<evidence type="ECO:0000313" key="1">
    <source>
        <dbReference type="EMBL" id="MBM3223342.1"/>
    </source>
</evidence>
<protein>
    <submittedName>
        <fullName evidence="1">Uncharacterized protein</fullName>
    </submittedName>
</protein>
<proteinExistence type="predicted"/>
<organism evidence="1 2">
    <name type="scientific">Tectimicrobiota bacterium</name>
    <dbReference type="NCBI Taxonomy" id="2528274"/>
    <lineage>
        <taxon>Bacteria</taxon>
        <taxon>Pseudomonadati</taxon>
        <taxon>Nitrospinota/Tectimicrobiota group</taxon>
        <taxon>Candidatus Tectimicrobiota</taxon>
    </lineage>
</organism>
<reference evidence="1" key="1">
    <citation type="submission" date="2019-03" db="EMBL/GenBank/DDBJ databases">
        <title>Lake Tanganyika Metagenome-Assembled Genomes (MAGs).</title>
        <authorList>
            <person name="Tran P."/>
        </authorList>
    </citation>
    <scope>NUCLEOTIDE SEQUENCE</scope>
    <source>
        <strain evidence="1">K_DeepCast_65m_m2_066</strain>
    </source>
</reference>
<accession>A0A937W110</accession>
<comment type="caution">
    <text evidence="1">The sequence shown here is derived from an EMBL/GenBank/DDBJ whole genome shotgun (WGS) entry which is preliminary data.</text>
</comment>
<sequence>MERDEYDALLHTLVQIARQQQGILERVESFMAQQVVINADIRTTLARLETLLARVFQHGENGREV</sequence>
<dbReference type="Proteomes" id="UP000712673">
    <property type="component" value="Unassembled WGS sequence"/>
</dbReference>
<dbReference type="AlphaFoldDB" id="A0A937W110"/>
<gene>
    <name evidence="1" type="ORF">FJZ47_06035</name>
</gene>
<dbReference type="EMBL" id="VGLS01000129">
    <property type="protein sequence ID" value="MBM3223342.1"/>
    <property type="molecule type" value="Genomic_DNA"/>
</dbReference>